<dbReference type="SUPFAM" id="SSF140478">
    <property type="entry name" value="LemA-like"/>
    <property type="match status" value="1"/>
</dbReference>
<evidence type="ECO:0000256" key="1">
    <source>
        <dbReference type="ARBA" id="ARBA00004167"/>
    </source>
</evidence>
<evidence type="ECO:0000313" key="7">
    <source>
        <dbReference type="EMBL" id="XCJ17346.1"/>
    </source>
</evidence>
<dbReference type="EMBL" id="CP159510">
    <property type="protein sequence ID" value="XCJ17346.1"/>
    <property type="molecule type" value="Genomic_DNA"/>
</dbReference>
<evidence type="ECO:0000256" key="2">
    <source>
        <dbReference type="ARBA" id="ARBA00008854"/>
    </source>
</evidence>
<dbReference type="RefSeq" id="WP_129929341.1">
    <property type="nucleotide sequence ID" value="NZ_CP159510.1"/>
</dbReference>
<protein>
    <submittedName>
        <fullName evidence="7">LemA family protein</fullName>
    </submittedName>
</protein>
<dbReference type="AlphaFoldDB" id="A0AAU8IHC0"/>
<dbReference type="Pfam" id="PF04011">
    <property type="entry name" value="LemA"/>
    <property type="match status" value="1"/>
</dbReference>
<feature type="transmembrane region" description="Helical" evidence="6">
    <location>
        <begin position="6"/>
        <end position="25"/>
    </location>
</feature>
<dbReference type="Gene3D" id="1.20.1440.20">
    <property type="entry name" value="LemA-like domain"/>
    <property type="match status" value="1"/>
</dbReference>
<evidence type="ECO:0000256" key="4">
    <source>
        <dbReference type="ARBA" id="ARBA00022989"/>
    </source>
</evidence>
<keyword evidence="5 6" id="KW-0472">Membrane</keyword>
<evidence type="ECO:0000256" key="6">
    <source>
        <dbReference type="SAM" id="Phobius"/>
    </source>
</evidence>
<dbReference type="GO" id="GO:0016020">
    <property type="term" value="C:membrane"/>
    <property type="evidence" value="ECO:0007669"/>
    <property type="project" value="UniProtKB-SubCell"/>
</dbReference>
<sequence length="181" mass="20801">MALIIVIAVIVLILLFGIISYNSLIKYRNWVQESFSQIDVQLKRRHDLIPNLVETVKGYARHEKETLTQVIAARNKLVSGTPQERIDADNQLEGALRSIFALAESYPDLKANQNFLSLQEELSTTENKVAYSRQLYNKTVKDYNIKRESFPTNLIAGLFGFRREELLTIPETEREVPKVSF</sequence>
<accession>A0AAU8IHC0</accession>
<name>A0AAU8IHC0_9BACL</name>
<comment type="subcellular location">
    <subcellularLocation>
        <location evidence="1">Membrane</location>
        <topology evidence="1">Single-pass membrane protein</topology>
    </subcellularLocation>
</comment>
<keyword evidence="4 6" id="KW-1133">Transmembrane helix</keyword>
<gene>
    <name evidence="7" type="ORF">ABNN70_02115</name>
</gene>
<comment type="similarity">
    <text evidence="2">Belongs to the LemA family.</text>
</comment>
<dbReference type="InterPro" id="IPR023353">
    <property type="entry name" value="LemA-like_dom_sf"/>
</dbReference>
<dbReference type="PANTHER" id="PTHR34478:SF2">
    <property type="entry name" value="MEMBRANE PROTEIN"/>
    <property type="match status" value="1"/>
</dbReference>
<organism evidence="7">
    <name type="scientific">Sporolactobacillus sp. Y61</name>
    <dbReference type="NCBI Taxonomy" id="3160863"/>
    <lineage>
        <taxon>Bacteria</taxon>
        <taxon>Bacillati</taxon>
        <taxon>Bacillota</taxon>
        <taxon>Bacilli</taxon>
        <taxon>Bacillales</taxon>
        <taxon>Sporolactobacillaceae</taxon>
        <taxon>Sporolactobacillus</taxon>
    </lineage>
</organism>
<evidence type="ECO:0000256" key="3">
    <source>
        <dbReference type="ARBA" id="ARBA00022692"/>
    </source>
</evidence>
<dbReference type="InterPro" id="IPR007156">
    <property type="entry name" value="MamQ_LemA"/>
</dbReference>
<proteinExistence type="inferred from homology"/>
<reference evidence="7" key="1">
    <citation type="submission" date="2024-06" db="EMBL/GenBank/DDBJ databases">
        <authorList>
            <person name="Fan A."/>
            <person name="Zhang F.Y."/>
            <person name="Zhang L."/>
        </authorList>
    </citation>
    <scope>NUCLEOTIDE SEQUENCE</scope>
    <source>
        <strain evidence="7">Y61</strain>
    </source>
</reference>
<evidence type="ECO:0000256" key="5">
    <source>
        <dbReference type="ARBA" id="ARBA00023136"/>
    </source>
</evidence>
<keyword evidence="3 6" id="KW-0812">Transmembrane</keyword>
<dbReference type="PANTHER" id="PTHR34478">
    <property type="entry name" value="PROTEIN LEMA"/>
    <property type="match status" value="1"/>
</dbReference>